<dbReference type="Gene3D" id="3.40.50.2000">
    <property type="entry name" value="Glycogen Phosphorylase B"/>
    <property type="match status" value="2"/>
</dbReference>
<reference evidence="5 6" key="1">
    <citation type="submission" date="2018-08" db="EMBL/GenBank/DDBJ databases">
        <title>A genome reference for cultivated species of the human gut microbiota.</title>
        <authorList>
            <person name="Zou Y."/>
            <person name="Xue W."/>
            <person name="Luo G."/>
        </authorList>
    </citation>
    <scope>NUCLEOTIDE SEQUENCE [LARGE SCALE GENOMIC DNA]</scope>
    <source>
        <strain evidence="5 6">AM09-18</strain>
    </source>
</reference>
<accession>A0A412LW34</accession>
<dbReference type="SUPFAM" id="SSF53756">
    <property type="entry name" value="UDP-Glycosyltransferase/glycogen phosphorylase"/>
    <property type="match status" value="1"/>
</dbReference>
<sequence>MKILYDHLGFMHKYGGVPKYYVELLKHFNSDIYTLLVLFSNNYYLEESELLRIYHLFSNSHFKGKYTILNILNKCYSIPSLCCGKFDIYHQTLYDTYALKYLPKSKIYVTTMHDLNFVKIPQFYSKRSFFERLLIGPDMLNYQKESALKSDHIIAISHNTKQDLVNEWGIDPCKISVIYHGVSSPLKNLPEKRFHEKPYILYVGTRNLYKNFGNFLKAFFLLSDKNIDLVCTGVPFSSDELLNLSSLHLSERVFCYPASEYDLARLYRDALCFVYPSFYEGFGMPILEAMSYGCPVVLSNTSCFPEIAQKAGLYFDPTEIDDIHEKMKIMTGDVALRHYYIEEGYKRIKSFSWEKCAQQHIEVYKSLL</sequence>
<dbReference type="PANTHER" id="PTHR46401:SF2">
    <property type="entry name" value="GLYCOSYLTRANSFERASE WBBK-RELATED"/>
    <property type="match status" value="1"/>
</dbReference>
<evidence type="ECO:0000313" key="4">
    <source>
        <dbReference type="EMBL" id="KAB3857752.1"/>
    </source>
</evidence>
<organism evidence="5 6">
    <name type="scientific">Phocaeicola vulgatus</name>
    <name type="common">Bacteroides vulgatus</name>
    <dbReference type="NCBI Taxonomy" id="821"/>
    <lineage>
        <taxon>Bacteria</taxon>
        <taxon>Pseudomonadati</taxon>
        <taxon>Bacteroidota</taxon>
        <taxon>Bacteroidia</taxon>
        <taxon>Bacteroidales</taxon>
        <taxon>Bacteroidaceae</taxon>
        <taxon>Phocaeicola</taxon>
    </lineage>
</organism>
<dbReference type="AlphaFoldDB" id="A0A412LW34"/>
<reference evidence="4 7" key="2">
    <citation type="journal article" date="2019" name="Nat. Med.">
        <title>A library of human gut bacterial isolates paired with longitudinal multiomics data enables mechanistic microbiome research.</title>
        <authorList>
            <person name="Poyet M."/>
            <person name="Groussin M."/>
            <person name="Gibbons S.M."/>
            <person name="Avila-Pacheco J."/>
            <person name="Jiang X."/>
            <person name="Kearney S.M."/>
            <person name="Perrotta A.R."/>
            <person name="Berdy B."/>
            <person name="Zhao S."/>
            <person name="Lieberman T.D."/>
            <person name="Swanson P.K."/>
            <person name="Smith M."/>
            <person name="Roesemann S."/>
            <person name="Alexander J.E."/>
            <person name="Rich S.A."/>
            <person name="Livny J."/>
            <person name="Vlamakis H."/>
            <person name="Clish C."/>
            <person name="Bullock K."/>
            <person name="Deik A."/>
            <person name="Scott J."/>
            <person name="Pierce K.A."/>
            <person name="Xavier R.J."/>
            <person name="Alm E.J."/>
        </authorList>
    </citation>
    <scope>NUCLEOTIDE SEQUENCE [LARGE SCALE GENOMIC DNA]</scope>
    <source>
        <strain evidence="4 7">BIOML-A5</strain>
    </source>
</reference>
<dbReference type="CDD" id="cd03809">
    <property type="entry name" value="GT4_MtfB-like"/>
    <property type="match status" value="1"/>
</dbReference>
<dbReference type="Pfam" id="PF00534">
    <property type="entry name" value="Glycos_transf_1"/>
    <property type="match status" value="1"/>
</dbReference>
<dbReference type="Proteomes" id="UP000441522">
    <property type="component" value="Unassembled WGS sequence"/>
</dbReference>
<comment type="caution">
    <text evidence="5">The sequence shown here is derived from an EMBL/GenBank/DDBJ whole genome shotgun (WGS) entry which is preliminary data.</text>
</comment>
<gene>
    <name evidence="5" type="ORF">DW105_13125</name>
    <name evidence="4" type="ORF">GAS29_07020</name>
</gene>
<dbReference type="InterPro" id="IPR028098">
    <property type="entry name" value="Glyco_trans_4-like_N"/>
</dbReference>
<name>A0A412LW34_PHOVU</name>
<evidence type="ECO:0000313" key="5">
    <source>
        <dbReference type="EMBL" id="RHJ75266.1"/>
    </source>
</evidence>
<dbReference type="EMBL" id="QRMN01000031">
    <property type="protein sequence ID" value="RHJ75266.1"/>
    <property type="molecule type" value="Genomic_DNA"/>
</dbReference>
<dbReference type="Pfam" id="PF13439">
    <property type="entry name" value="Glyco_transf_4"/>
    <property type="match status" value="1"/>
</dbReference>
<protein>
    <submittedName>
        <fullName evidence="5">Glycosyltransferase family 1 protein</fullName>
    </submittedName>
    <submittedName>
        <fullName evidence="4">Glycosyltransferase family 4 protein</fullName>
    </submittedName>
</protein>
<evidence type="ECO:0000256" key="1">
    <source>
        <dbReference type="ARBA" id="ARBA00022679"/>
    </source>
</evidence>
<feature type="domain" description="Glycosyl transferase family 1" evidence="2">
    <location>
        <begin position="193"/>
        <end position="347"/>
    </location>
</feature>
<evidence type="ECO:0000313" key="6">
    <source>
        <dbReference type="Proteomes" id="UP000283958"/>
    </source>
</evidence>
<dbReference type="GO" id="GO:0009103">
    <property type="term" value="P:lipopolysaccharide biosynthetic process"/>
    <property type="evidence" value="ECO:0007669"/>
    <property type="project" value="TreeGrafter"/>
</dbReference>
<evidence type="ECO:0000259" key="3">
    <source>
        <dbReference type="Pfam" id="PF13439"/>
    </source>
</evidence>
<dbReference type="GO" id="GO:0016757">
    <property type="term" value="F:glycosyltransferase activity"/>
    <property type="evidence" value="ECO:0007669"/>
    <property type="project" value="InterPro"/>
</dbReference>
<evidence type="ECO:0000313" key="7">
    <source>
        <dbReference type="Proteomes" id="UP000441522"/>
    </source>
</evidence>
<dbReference type="InterPro" id="IPR001296">
    <property type="entry name" value="Glyco_trans_1"/>
</dbReference>
<keyword evidence="1 5" id="KW-0808">Transferase</keyword>
<feature type="domain" description="Glycosyltransferase subfamily 4-like N-terminal" evidence="3">
    <location>
        <begin position="14"/>
        <end position="182"/>
    </location>
</feature>
<dbReference type="Proteomes" id="UP000283958">
    <property type="component" value="Unassembled WGS sequence"/>
</dbReference>
<evidence type="ECO:0000259" key="2">
    <source>
        <dbReference type="Pfam" id="PF00534"/>
    </source>
</evidence>
<dbReference type="RefSeq" id="WP_005849341.1">
    <property type="nucleotide sequence ID" value="NZ_CP181423.1"/>
</dbReference>
<dbReference type="EMBL" id="WCWW01000012">
    <property type="protein sequence ID" value="KAB3857752.1"/>
    <property type="molecule type" value="Genomic_DNA"/>
</dbReference>
<dbReference type="PANTHER" id="PTHR46401">
    <property type="entry name" value="GLYCOSYLTRANSFERASE WBBK-RELATED"/>
    <property type="match status" value="1"/>
</dbReference>
<proteinExistence type="predicted"/>